<dbReference type="Pfam" id="PF01345">
    <property type="entry name" value="DUF11"/>
    <property type="match status" value="3"/>
</dbReference>
<dbReference type="Proteomes" id="UP001595533">
    <property type="component" value="Unassembled WGS sequence"/>
</dbReference>
<keyword evidence="3" id="KW-1185">Reference proteome</keyword>
<feature type="domain" description="DUF11" evidence="1">
    <location>
        <begin position="743"/>
        <end position="847"/>
    </location>
</feature>
<dbReference type="InterPro" id="IPR047589">
    <property type="entry name" value="DUF11_rpt"/>
</dbReference>
<gene>
    <name evidence="2" type="ORF">ACFODZ_15715</name>
</gene>
<dbReference type="InterPro" id="IPR051172">
    <property type="entry name" value="Chlamydia_OmcB"/>
</dbReference>
<feature type="domain" description="DUF11" evidence="1">
    <location>
        <begin position="348"/>
        <end position="463"/>
    </location>
</feature>
<dbReference type="RefSeq" id="WP_077412487.1">
    <property type="nucleotide sequence ID" value="NZ_JBHRTS010000010.1"/>
</dbReference>
<dbReference type="EMBL" id="JBHRTS010000010">
    <property type="protein sequence ID" value="MFC3195702.1"/>
    <property type="molecule type" value="Genomic_DNA"/>
</dbReference>
<evidence type="ECO:0000259" key="1">
    <source>
        <dbReference type="Pfam" id="PF01345"/>
    </source>
</evidence>
<comment type="caution">
    <text evidence="2">The sequence shown here is derived from an EMBL/GenBank/DDBJ whole genome shotgun (WGS) entry which is preliminary data.</text>
</comment>
<evidence type="ECO:0000313" key="2">
    <source>
        <dbReference type="EMBL" id="MFC3195702.1"/>
    </source>
</evidence>
<dbReference type="PANTHER" id="PTHR34819">
    <property type="entry name" value="LARGE CYSTEINE-RICH PERIPLASMIC PROTEIN OMCB"/>
    <property type="match status" value="1"/>
</dbReference>
<reference evidence="3" key="1">
    <citation type="journal article" date="2019" name="Int. J. Syst. Evol. Microbiol.">
        <title>The Global Catalogue of Microorganisms (GCM) 10K type strain sequencing project: providing services to taxonomists for standard genome sequencing and annotation.</title>
        <authorList>
            <consortium name="The Broad Institute Genomics Platform"/>
            <consortium name="The Broad Institute Genome Sequencing Center for Infectious Disease"/>
            <person name="Wu L."/>
            <person name="Ma J."/>
        </authorList>
    </citation>
    <scope>NUCLEOTIDE SEQUENCE [LARGE SCALE GENOMIC DNA]</scope>
    <source>
        <strain evidence="3">KCTC 42953</strain>
    </source>
</reference>
<proteinExistence type="predicted"/>
<dbReference type="PANTHER" id="PTHR34819:SF3">
    <property type="entry name" value="CELL SURFACE PROTEIN"/>
    <property type="match status" value="1"/>
</dbReference>
<evidence type="ECO:0000313" key="3">
    <source>
        <dbReference type="Proteomes" id="UP001595533"/>
    </source>
</evidence>
<protein>
    <submittedName>
        <fullName evidence="2">DUF11 domain-containing protein</fullName>
    </submittedName>
</protein>
<dbReference type="InterPro" id="IPR001434">
    <property type="entry name" value="OmcB-like_DUF11"/>
</dbReference>
<sequence length="1173" mass="121606">MKNQFLSVVLMLLFSPLIFAQGVYGVFSLPPATNFGEKQIGTISPADGSIGLLGTNTSVETGALAMTTGATALNVNSNKSYFIARDTNGDSRIYTVDLNTGITDTDPILSGFYTTDNNWGVWYDEPDGVLYALFNDVNGSGTIELTSINTTTGVVTQQHNDVTNGDGAGGLGSGLMTGDSANDRVFTLINGNLYVISTNTANTSWFFEVSGEISGALNTSSVFGLEWHKDTGTIWFLYNEDNINGDRQLMEVMGDDNFNEFDELFQVNNIEIDFGDAILTASGLAALDTQSSIFFFIGRPSTGANANKWSLYSVDLPNQTSSNADIENAAQVQTNGYAGIEVLPGPELSLGKTDGDVSAFPGDTITYTLNYANAAGAGATSGLNITETVPAETTFLPASSTAGWNCLPDNTAGSTCTITPGELGPGGNASVTFTVQVDAYVSAALTEISNTATLAATNALNDVMASDTTPITASAILTISKTDNDLTSAVPGDTVAYDITVDNTGDRIASNVVITETVPANTTYIPTVPFTWNCTPDNTAGSTCTTSPVDLGAQSIATTFHVQIVPSVPAGTTEISNQASVSADNAATMMAADTTPVTSAAVLAVSKSDGDADAIPGQSVIFQIDYANNGNQDAANTVLTETVLPNTTFDGVNSTGGWMCAPDNNPGSTCTATLGTLGGNVVSAVNFALLVDNPVPTDLTVLNNDVTLSADNAASANAQDSTPVVADADFNLVKADGGITAGLDKVINYTLIAFNNGDRDAADTTLTETVPDNTTFYPPASTTGWSCVPDNSAGSSCQFDLGTLAGGGTKVNTFFAVRVDASLGGGVTELTNTASIAGSNTTSSDQDTVMTPVDKQIPVVTLIDADPSVTEITSCSQNRAAINGLFVSFLDDNPGLIGVDDPANFALIDTGPDQDLQSTNCGVVAGDDTLVTFQSFVTGGTATAPNVTMTLSETLPNGQYVLQICDAITDAAGNAIDGDNSGHQGGDLWRQFRVDTDNLLTNAYLDDCADNPASLLDWTTFTNPGDTVSATTAQDSDDSSLSGSVYLQGGSGSDMGVEQCTNLDTFGSHTFTMAARGVSSQIQDIDVLMTCAFFDSTDCTGSLLGDRSASFMLPPANPASWDVYSSLMLIPDGSASAACTMAMVEPVNNLFEAYADAFRLIYSDLIFGNGFND</sequence>
<dbReference type="NCBIfam" id="TIGR01451">
    <property type="entry name" value="B_ant_repeat"/>
    <property type="match status" value="3"/>
</dbReference>
<feature type="domain" description="DUF11" evidence="1">
    <location>
        <begin position="477"/>
        <end position="586"/>
    </location>
</feature>
<accession>A0ABV7JK46</accession>
<name>A0ABV7JK46_9GAMM</name>
<organism evidence="2 3">
    <name type="scientific">Marinicella sediminis</name>
    <dbReference type="NCBI Taxonomy" id="1792834"/>
    <lineage>
        <taxon>Bacteria</taxon>
        <taxon>Pseudomonadati</taxon>
        <taxon>Pseudomonadota</taxon>
        <taxon>Gammaproteobacteria</taxon>
        <taxon>Lysobacterales</taxon>
        <taxon>Marinicellaceae</taxon>
        <taxon>Marinicella</taxon>
    </lineage>
</organism>